<dbReference type="AlphaFoldDB" id="A0A9Q0P2L7"/>
<reference evidence="2" key="2">
    <citation type="journal article" date="2023" name="Int. J. Mol. Sci.">
        <title>De Novo Assembly and Annotation of 11 Diverse Shrub Willow (Salix) Genomes Reveals Novel Gene Organization in Sex-Linked Regions.</title>
        <authorList>
            <person name="Hyden B."/>
            <person name="Feng K."/>
            <person name="Yates T.B."/>
            <person name="Jawdy S."/>
            <person name="Cereghino C."/>
            <person name="Smart L.B."/>
            <person name="Muchero W."/>
        </authorList>
    </citation>
    <scope>NUCLEOTIDE SEQUENCE</scope>
    <source>
        <tissue evidence="2">Shoot tip</tissue>
    </source>
</reference>
<dbReference type="OrthoDB" id="1821945at2759"/>
<dbReference type="EMBL" id="JAPFFK010000020">
    <property type="protein sequence ID" value="KAJ6680407.1"/>
    <property type="molecule type" value="Genomic_DNA"/>
</dbReference>
<feature type="compositionally biased region" description="Low complexity" evidence="1">
    <location>
        <begin position="1"/>
        <end position="18"/>
    </location>
</feature>
<evidence type="ECO:0000313" key="2">
    <source>
        <dbReference type="EMBL" id="KAJ6680407.1"/>
    </source>
</evidence>
<organism evidence="2 3">
    <name type="scientific">Salix purpurea</name>
    <name type="common">Purple osier willow</name>
    <dbReference type="NCBI Taxonomy" id="77065"/>
    <lineage>
        <taxon>Eukaryota</taxon>
        <taxon>Viridiplantae</taxon>
        <taxon>Streptophyta</taxon>
        <taxon>Embryophyta</taxon>
        <taxon>Tracheophyta</taxon>
        <taxon>Spermatophyta</taxon>
        <taxon>Magnoliopsida</taxon>
        <taxon>eudicotyledons</taxon>
        <taxon>Gunneridae</taxon>
        <taxon>Pentapetalae</taxon>
        <taxon>rosids</taxon>
        <taxon>fabids</taxon>
        <taxon>Malpighiales</taxon>
        <taxon>Salicaceae</taxon>
        <taxon>Saliceae</taxon>
        <taxon>Salix</taxon>
    </lineage>
</organism>
<evidence type="ECO:0000256" key="1">
    <source>
        <dbReference type="SAM" id="MobiDB-lite"/>
    </source>
</evidence>
<comment type="caution">
    <text evidence="2">The sequence shown here is derived from an EMBL/GenBank/DDBJ whole genome shotgun (WGS) entry which is preliminary data.</text>
</comment>
<sequence>MYQQQQQPPSSSSSPQKSNLPSGLTRFWINFTLAPSTALLRGLILTHLRADLQAHGAGSLVRQRSSPAGFLSHLANENGGQEWIAS</sequence>
<reference evidence="2" key="1">
    <citation type="submission" date="2022-11" db="EMBL/GenBank/DDBJ databases">
        <authorList>
            <person name="Hyden B.L."/>
            <person name="Feng K."/>
            <person name="Yates T."/>
            <person name="Jawdy S."/>
            <person name="Smart L.B."/>
            <person name="Muchero W."/>
        </authorList>
    </citation>
    <scope>NUCLEOTIDE SEQUENCE</scope>
    <source>
        <tissue evidence="2">Shoot tip</tissue>
    </source>
</reference>
<gene>
    <name evidence="2" type="ORF">OIU79_020008</name>
</gene>
<proteinExistence type="predicted"/>
<accession>A0A9Q0P2L7</accession>
<dbReference type="Proteomes" id="UP001151532">
    <property type="component" value="Chromosome 14"/>
</dbReference>
<protein>
    <submittedName>
        <fullName evidence="2">Uncharacterized protein</fullName>
    </submittedName>
</protein>
<keyword evidence="3" id="KW-1185">Reference proteome</keyword>
<evidence type="ECO:0000313" key="3">
    <source>
        <dbReference type="Proteomes" id="UP001151532"/>
    </source>
</evidence>
<feature type="region of interest" description="Disordered" evidence="1">
    <location>
        <begin position="1"/>
        <end position="20"/>
    </location>
</feature>
<name>A0A9Q0P2L7_SALPP</name>